<comment type="subcellular location">
    <subcellularLocation>
        <location evidence="1">Endomembrane system</location>
        <topology evidence="1">Multi-pass membrane protein</topology>
    </subcellularLocation>
</comment>
<name>A0A6J7EHP0_9ZZZZ</name>
<dbReference type="InterPro" id="IPR004688">
    <property type="entry name" value="Ni/Co_transpt"/>
</dbReference>
<feature type="transmembrane region" description="Helical" evidence="8">
    <location>
        <begin position="33"/>
        <end position="51"/>
    </location>
</feature>
<organism evidence="9">
    <name type="scientific">freshwater metagenome</name>
    <dbReference type="NCBI Taxonomy" id="449393"/>
    <lineage>
        <taxon>unclassified sequences</taxon>
        <taxon>metagenomes</taxon>
        <taxon>ecological metagenomes</taxon>
    </lineage>
</organism>
<keyword evidence="6 8" id="KW-1133">Transmembrane helix</keyword>
<feature type="transmembrane region" description="Helical" evidence="8">
    <location>
        <begin position="264"/>
        <end position="291"/>
    </location>
</feature>
<dbReference type="AlphaFoldDB" id="A0A6J7EHP0"/>
<dbReference type="PANTHER" id="PTHR31611">
    <property type="entry name" value="HIGH-AFFINITY NICKEL TRANSPORT PROTEIN NIC1"/>
    <property type="match status" value="1"/>
</dbReference>
<dbReference type="GO" id="GO:0015099">
    <property type="term" value="F:nickel cation transmembrane transporter activity"/>
    <property type="evidence" value="ECO:0007669"/>
    <property type="project" value="InterPro"/>
</dbReference>
<feature type="transmembrane region" description="Helical" evidence="8">
    <location>
        <begin position="190"/>
        <end position="212"/>
    </location>
</feature>
<protein>
    <submittedName>
        <fullName evidence="9">Unannotated protein</fullName>
    </submittedName>
</protein>
<keyword evidence="3" id="KW-0813">Transport</keyword>
<evidence type="ECO:0000256" key="6">
    <source>
        <dbReference type="ARBA" id="ARBA00022989"/>
    </source>
</evidence>
<feature type="transmembrane region" description="Helical" evidence="8">
    <location>
        <begin position="9"/>
        <end position="27"/>
    </location>
</feature>
<dbReference type="InterPro" id="IPR011541">
    <property type="entry name" value="Ni/Co_transpt_high_affinity"/>
</dbReference>
<keyword evidence="5 8" id="KW-0812">Transmembrane</keyword>
<dbReference type="PANTHER" id="PTHR31611:SF0">
    <property type="entry name" value="HIGH-AFFINITY NICKEL TRANSPORT PROTEIN NIC1"/>
    <property type="match status" value="1"/>
</dbReference>
<dbReference type="GO" id="GO:0005886">
    <property type="term" value="C:plasma membrane"/>
    <property type="evidence" value="ECO:0007669"/>
    <property type="project" value="InterPro"/>
</dbReference>
<proteinExistence type="inferred from homology"/>
<feature type="transmembrane region" description="Helical" evidence="8">
    <location>
        <begin position="224"/>
        <end position="244"/>
    </location>
</feature>
<evidence type="ECO:0000256" key="5">
    <source>
        <dbReference type="ARBA" id="ARBA00022692"/>
    </source>
</evidence>
<dbReference type="Pfam" id="PF03824">
    <property type="entry name" value="NicO"/>
    <property type="match status" value="1"/>
</dbReference>
<feature type="transmembrane region" description="Helical" evidence="8">
    <location>
        <begin position="79"/>
        <end position="102"/>
    </location>
</feature>
<feature type="transmembrane region" description="Helical" evidence="8">
    <location>
        <begin position="311"/>
        <end position="331"/>
    </location>
</feature>
<gene>
    <name evidence="9" type="ORF">UFOPK3402_01367</name>
</gene>
<evidence type="ECO:0000256" key="3">
    <source>
        <dbReference type="ARBA" id="ARBA00022448"/>
    </source>
</evidence>
<reference evidence="9" key="1">
    <citation type="submission" date="2020-05" db="EMBL/GenBank/DDBJ databases">
        <authorList>
            <person name="Chiriac C."/>
            <person name="Salcher M."/>
            <person name="Ghai R."/>
            <person name="Kavagutti S V."/>
        </authorList>
    </citation>
    <scope>NUCLEOTIDE SEQUENCE</scope>
</reference>
<evidence type="ECO:0000313" key="9">
    <source>
        <dbReference type="EMBL" id="CAB4881691.1"/>
    </source>
</evidence>
<evidence type="ECO:0000256" key="4">
    <source>
        <dbReference type="ARBA" id="ARBA00022596"/>
    </source>
</evidence>
<keyword evidence="7 8" id="KW-0472">Membrane</keyword>
<dbReference type="EMBL" id="CAFBLS010000178">
    <property type="protein sequence ID" value="CAB4881691.1"/>
    <property type="molecule type" value="Genomic_DNA"/>
</dbReference>
<dbReference type="GO" id="GO:0012505">
    <property type="term" value="C:endomembrane system"/>
    <property type="evidence" value="ECO:0007669"/>
    <property type="project" value="UniProtKB-SubCell"/>
</dbReference>
<evidence type="ECO:0000256" key="8">
    <source>
        <dbReference type="SAM" id="Phobius"/>
    </source>
</evidence>
<comment type="similarity">
    <text evidence="2">Belongs to the NiCoT transporter (TC 2.A.52) family.</text>
</comment>
<sequence>MLGRSNRTLLVIAGGVLGLNAAGWILYLSYARSLSAGAAYVGVGVVAYVLGIRHAFDADHIAAIDDSARLMVNNGRRPFGLGFFFALGHSAVVLILCIVVGLTAGALSGQRLQLFQDIGGRIGTLAAATFLLVVAAFNFRVLGQLWRTNRGLRDGSLTDADAMAQMRQGGPMSRLLGPLLSRNLRSSWQMMPIGFLFGLGLETASEVALLSLSAEGAASGTLPFGALIALPLLFAAGMSLFDTIDSIAMVHVYASTADATQQRVGLNVVMTAITAAIAAIIGVVYLAEVLVREAGMTTLSPVASLSGHFEAFGYVIVSIYAVVWASALLVIRRAGRTSEVASAAHLNPTSAP</sequence>
<evidence type="ECO:0000256" key="7">
    <source>
        <dbReference type="ARBA" id="ARBA00023136"/>
    </source>
</evidence>
<evidence type="ECO:0000256" key="1">
    <source>
        <dbReference type="ARBA" id="ARBA00004127"/>
    </source>
</evidence>
<evidence type="ECO:0000256" key="2">
    <source>
        <dbReference type="ARBA" id="ARBA00010892"/>
    </source>
</evidence>
<accession>A0A6J7EHP0</accession>
<keyword evidence="4" id="KW-0533">Nickel</keyword>
<feature type="transmembrane region" description="Helical" evidence="8">
    <location>
        <begin position="122"/>
        <end position="143"/>
    </location>
</feature>